<dbReference type="EMBL" id="FNQJ01000013">
    <property type="protein sequence ID" value="SEA43526.1"/>
    <property type="molecule type" value="Genomic_DNA"/>
</dbReference>
<dbReference type="CDD" id="cd00796">
    <property type="entry name" value="INT_Rci_Hp1_C"/>
    <property type="match status" value="1"/>
</dbReference>
<proteinExistence type="predicted"/>
<dbReference type="InterPro" id="IPR050090">
    <property type="entry name" value="Tyrosine_recombinase_XerCD"/>
</dbReference>
<feature type="domain" description="Tyr recombinase" evidence="3">
    <location>
        <begin position="193"/>
        <end position="369"/>
    </location>
</feature>
<name>A0A1H4B627_9BURK</name>
<evidence type="ECO:0000313" key="4">
    <source>
        <dbReference type="EMBL" id="SEA43526.1"/>
    </source>
</evidence>
<reference evidence="5" key="1">
    <citation type="submission" date="2016-10" db="EMBL/GenBank/DDBJ databases">
        <authorList>
            <person name="Varghese N."/>
            <person name="Submissions S."/>
        </authorList>
    </citation>
    <scope>NUCLEOTIDE SEQUENCE [LARGE SCALE GENOMIC DNA]</scope>
    <source>
        <strain evidence="5">DSM 25157</strain>
    </source>
</reference>
<dbReference type="Pfam" id="PF00589">
    <property type="entry name" value="Phage_integrase"/>
    <property type="match status" value="1"/>
</dbReference>
<protein>
    <submittedName>
        <fullName evidence="4">Site-specific recombinase XerC</fullName>
    </submittedName>
</protein>
<dbReference type="RefSeq" id="WP_092698269.1">
    <property type="nucleotide sequence ID" value="NZ_FNQJ01000013.1"/>
</dbReference>
<keyword evidence="5" id="KW-1185">Reference proteome</keyword>
<keyword evidence="1" id="KW-0229">DNA integration</keyword>
<dbReference type="GO" id="GO:0003677">
    <property type="term" value="F:DNA binding"/>
    <property type="evidence" value="ECO:0007669"/>
    <property type="project" value="InterPro"/>
</dbReference>
<dbReference type="AlphaFoldDB" id="A0A1H4B627"/>
<dbReference type="PROSITE" id="PS51898">
    <property type="entry name" value="TYR_RECOMBINASE"/>
    <property type="match status" value="1"/>
</dbReference>
<dbReference type="GO" id="GO:0006310">
    <property type="term" value="P:DNA recombination"/>
    <property type="evidence" value="ECO:0007669"/>
    <property type="project" value="UniProtKB-KW"/>
</dbReference>
<dbReference type="InterPro" id="IPR011010">
    <property type="entry name" value="DNA_brk_join_enz"/>
</dbReference>
<dbReference type="GeneID" id="34232439"/>
<dbReference type="InterPro" id="IPR013762">
    <property type="entry name" value="Integrase-like_cat_sf"/>
</dbReference>
<dbReference type="GO" id="GO:0015074">
    <property type="term" value="P:DNA integration"/>
    <property type="evidence" value="ECO:0007669"/>
    <property type="project" value="UniProtKB-KW"/>
</dbReference>
<dbReference type="STRING" id="592050.SAMN05421875_1132"/>
<evidence type="ECO:0000259" key="3">
    <source>
        <dbReference type="PROSITE" id="PS51898"/>
    </source>
</evidence>
<dbReference type="Proteomes" id="UP000199002">
    <property type="component" value="Unassembled WGS sequence"/>
</dbReference>
<sequence length="379" mass="42949">MGARETKGSIAARPRKDGTVSYQATFKIKGGRAIVKSFDDPEDARIFLESIATDMAAQNEARERKARQEMLAKAHKSPESRQSELLDTPIKIALAGYEESGLASPTNKFAIPAIAKQAKSSSIREIKKSWIANYIAGMRATASYTGKPYAYATIVRQMGVLKAAIEWQAEELETEPPKFPFSRRLFPKNWEGKRERRLEPHEETALIGKLRELSTPSRHHWRLLVKLALETGARLQELVGIQWKEIDFKACCWTIPETREKTGKRRTVPLTPAAMRAVSILRLMAVPANPRAFHLLGDPSSVSNLFRRYSRAAGLVEFKFHDLRHEAISRMVCRSPDIYAIMKIVGHSSPEMLERYANLRAEELAKALRSQDPNRRDRR</sequence>
<gene>
    <name evidence="4" type="ORF">SAMN05421875_1132</name>
</gene>
<evidence type="ECO:0000256" key="2">
    <source>
        <dbReference type="ARBA" id="ARBA00023172"/>
    </source>
</evidence>
<organism evidence="4 5">
    <name type="scientific">Acidovorax soli</name>
    <dbReference type="NCBI Taxonomy" id="592050"/>
    <lineage>
        <taxon>Bacteria</taxon>
        <taxon>Pseudomonadati</taxon>
        <taxon>Pseudomonadota</taxon>
        <taxon>Betaproteobacteria</taxon>
        <taxon>Burkholderiales</taxon>
        <taxon>Comamonadaceae</taxon>
        <taxon>Acidovorax</taxon>
    </lineage>
</organism>
<dbReference type="PANTHER" id="PTHR30349">
    <property type="entry name" value="PHAGE INTEGRASE-RELATED"/>
    <property type="match status" value="1"/>
</dbReference>
<dbReference type="PANTHER" id="PTHR30349:SF94">
    <property type="entry name" value="INTEGRASE_RECOMBINASE HI_1414-RELATED"/>
    <property type="match status" value="1"/>
</dbReference>
<dbReference type="Gene3D" id="1.10.443.10">
    <property type="entry name" value="Intergrase catalytic core"/>
    <property type="match status" value="1"/>
</dbReference>
<evidence type="ECO:0000256" key="1">
    <source>
        <dbReference type="ARBA" id="ARBA00022908"/>
    </source>
</evidence>
<dbReference type="SUPFAM" id="SSF56349">
    <property type="entry name" value="DNA breaking-rejoining enzymes"/>
    <property type="match status" value="1"/>
</dbReference>
<dbReference type="InterPro" id="IPR002104">
    <property type="entry name" value="Integrase_catalytic"/>
</dbReference>
<evidence type="ECO:0000313" key="5">
    <source>
        <dbReference type="Proteomes" id="UP000199002"/>
    </source>
</evidence>
<keyword evidence="2" id="KW-0233">DNA recombination</keyword>
<accession>A0A1H4B627</accession>